<dbReference type="Proteomes" id="UP001290455">
    <property type="component" value="Unassembled WGS sequence"/>
</dbReference>
<dbReference type="RefSeq" id="WP_322444521.1">
    <property type="nucleotide sequence ID" value="NZ_JAXOFX010000001.1"/>
</dbReference>
<proteinExistence type="predicted"/>
<evidence type="ECO:0000313" key="3">
    <source>
        <dbReference type="Proteomes" id="UP001290455"/>
    </source>
</evidence>
<dbReference type="EMBL" id="JAXOFX010000001">
    <property type="protein sequence ID" value="MDZ5470209.1"/>
    <property type="molecule type" value="Genomic_DNA"/>
</dbReference>
<evidence type="ECO:0000256" key="1">
    <source>
        <dbReference type="SAM" id="MobiDB-lite"/>
    </source>
</evidence>
<protein>
    <submittedName>
        <fullName evidence="2">Uncharacterized protein</fullName>
    </submittedName>
</protein>
<keyword evidence="3" id="KW-1185">Reference proteome</keyword>
<gene>
    <name evidence="2" type="ORF">SM124_00475</name>
</gene>
<accession>A0ABU5ISV3</accession>
<sequence>MKKENYKVNQPNILTKRKATKEELLELSSTGYGLVSETNKNGFEESGQNSSCGGL</sequence>
<reference evidence="2 3" key="1">
    <citation type="submission" date="2023-11" db="EMBL/GenBank/DDBJ databases">
        <title>Bacillus jintuensis, isolated from a mudflat on the Beibu Gulf coast.</title>
        <authorList>
            <person name="Li M."/>
        </authorList>
    </citation>
    <scope>NUCLEOTIDE SEQUENCE [LARGE SCALE GENOMIC DNA]</scope>
    <source>
        <strain evidence="2 3">31A1R</strain>
    </source>
</reference>
<comment type="caution">
    <text evidence="2">The sequence shown here is derived from an EMBL/GenBank/DDBJ whole genome shotgun (WGS) entry which is preliminary data.</text>
</comment>
<evidence type="ECO:0000313" key="2">
    <source>
        <dbReference type="EMBL" id="MDZ5470209.1"/>
    </source>
</evidence>
<organism evidence="2 3">
    <name type="scientific">Robertmurraya mangrovi</name>
    <dbReference type="NCBI Taxonomy" id="3098077"/>
    <lineage>
        <taxon>Bacteria</taxon>
        <taxon>Bacillati</taxon>
        <taxon>Bacillota</taxon>
        <taxon>Bacilli</taxon>
        <taxon>Bacillales</taxon>
        <taxon>Bacillaceae</taxon>
        <taxon>Robertmurraya</taxon>
    </lineage>
</organism>
<name>A0ABU5ISV3_9BACI</name>
<feature type="region of interest" description="Disordered" evidence="1">
    <location>
        <begin position="34"/>
        <end position="55"/>
    </location>
</feature>